<keyword evidence="3" id="KW-1185">Reference proteome</keyword>
<comment type="caution">
    <text evidence="2">The sequence shown here is derived from an EMBL/GenBank/DDBJ whole genome shotgun (WGS) entry which is preliminary data.</text>
</comment>
<dbReference type="EMBL" id="WHNX01000042">
    <property type="protein sequence ID" value="MPW27134.1"/>
    <property type="molecule type" value="Genomic_DNA"/>
</dbReference>
<accession>A0A6A7KCH0</accession>
<protein>
    <submittedName>
        <fullName evidence="2">Uncharacterized protein</fullName>
    </submittedName>
</protein>
<sequence>MWIIILLIIVVAIADLKGIRYKEKKKEIVIYFVLCMIIISMAVYYNYPKHVTFAEFFLELVGQ</sequence>
<evidence type="ECO:0000256" key="1">
    <source>
        <dbReference type="SAM" id="Phobius"/>
    </source>
</evidence>
<dbReference type="AlphaFoldDB" id="A0A6A7KCH0"/>
<keyword evidence="1" id="KW-0472">Membrane</keyword>
<dbReference type="RefSeq" id="WP_152806560.1">
    <property type="nucleotide sequence ID" value="NZ_WHNX01000042.1"/>
</dbReference>
<feature type="transmembrane region" description="Helical" evidence="1">
    <location>
        <begin position="28"/>
        <end position="47"/>
    </location>
</feature>
<keyword evidence="1" id="KW-1133">Transmembrane helix</keyword>
<proteinExistence type="predicted"/>
<gene>
    <name evidence="2" type="ORF">GC105_15245</name>
</gene>
<dbReference type="Proteomes" id="UP000440004">
    <property type="component" value="Unassembled WGS sequence"/>
</dbReference>
<name>A0A6A7KCH0_9FIRM</name>
<evidence type="ECO:0000313" key="2">
    <source>
        <dbReference type="EMBL" id="MPW27134.1"/>
    </source>
</evidence>
<evidence type="ECO:0000313" key="3">
    <source>
        <dbReference type="Proteomes" id="UP000440004"/>
    </source>
</evidence>
<organism evidence="2 3">
    <name type="scientific">Alkalibaculum sporogenes</name>
    <dbReference type="NCBI Taxonomy" id="2655001"/>
    <lineage>
        <taxon>Bacteria</taxon>
        <taxon>Bacillati</taxon>
        <taxon>Bacillota</taxon>
        <taxon>Clostridia</taxon>
        <taxon>Eubacteriales</taxon>
        <taxon>Eubacteriaceae</taxon>
        <taxon>Alkalibaculum</taxon>
    </lineage>
</organism>
<keyword evidence="1" id="KW-0812">Transmembrane</keyword>
<reference evidence="2 3" key="1">
    <citation type="submission" date="2019-10" db="EMBL/GenBank/DDBJ databases">
        <title>Alkalibaculum tamaniensis sp.nov., a new alkaliphilic acetogen, isolated on methoxylated aromatics from a mud volcano.</title>
        <authorList>
            <person name="Khomyakova M.A."/>
            <person name="Merkel A.Y."/>
            <person name="Bonch-Osmolovskaya E.A."/>
            <person name="Slobodkin A.I."/>
        </authorList>
    </citation>
    <scope>NUCLEOTIDE SEQUENCE [LARGE SCALE GENOMIC DNA]</scope>
    <source>
        <strain evidence="2 3">M08DMB</strain>
    </source>
</reference>